<dbReference type="EMBL" id="KZ451944">
    <property type="protein sequence ID" value="PKA59827.1"/>
    <property type="molecule type" value="Genomic_DNA"/>
</dbReference>
<sequence>MESVILKSDQLKDLSGVRLVNWRKSTVLWQRSFGGGSHAPSASSTTWKLFRVCFRSRRNSLNW</sequence>
<proteinExistence type="predicted"/>
<evidence type="ECO:0000313" key="2">
    <source>
        <dbReference type="Proteomes" id="UP000236161"/>
    </source>
</evidence>
<gene>
    <name evidence="1" type="ORF">AXF42_Ash011952</name>
</gene>
<organism evidence="1 2">
    <name type="scientific">Apostasia shenzhenica</name>
    <dbReference type="NCBI Taxonomy" id="1088818"/>
    <lineage>
        <taxon>Eukaryota</taxon>
        <taxon>Viridiplantae</taxon>
        <taxon>Streptophyta</taxon>
        <taxon>Embryophyta</taxon>
        <taxon>Tracheophyta</taxon>
        <taxon>Spermatophyta</taxon>
        <taxon>Magnoliopsida</taxon>
        <taxon>Liliopsida</taxon>
        <taxon>Asparagales</taxon>
        <taxon>Orchidaceae</taxon>
        <taxon>Apostasioideae</taxon>
        <taxon>Apostasia</taxon>
    </lineage>
</organism>
<dbReference type="Proteomes" id="UP000236161">
    <property type="component" value="Unassembled WGS sequence"/>
</dbReference>
<accession>A0A2I0AWA2</accession>
<reference evidence="1 2" key="1">
    <citation type="journal article" date="2017" name="Nature">
        <title>The Apostasia genome and the evolution of orchids.</title>
        <authorList>
            <person name="Zhang G.Q."/>
            <person name="Liu K.W."/>
            <person name="Li Z."/>
            <person name="Lohaus R."/>
            <person name="Hsiao Y.Y."/>
            <person name="Niu S.C."/>
            <person name="Wang J.Y."/>
            <person name="Lin Y.C."/>
            <person name="Xu Q."/>
            <person name="Chen L.J."/>
            <person name="Yoshida K."/>
            <person name="Fujiwara S."/>
            <person name="Wang Z.W."/>
            <person name="Zhang Y.Q."/>
            <person name="Mitsuda N."/>
            <person name="Wang M."/>
            <person name="Liu G.H."/>
            <person name="Pecoraro L."/>
            <person name="Huang H.X."/>
            <person name="Xiao X.J."/>
            <person name="Lin M."/>
            <person name="Wu X.Y."/>
            <person name="Wu W.L."/>
            <person name="Chen Y.Y."/>
            <person name="Chang S.B."/>
            <person name="Sakamoto S."/>
            <person name="Ohme-Takagi M."/>
            <person name="Yagi M."/>
            <person name="Zeng S.J."/>
            <person name="Shen C.Y."/>
            <person name="Yeh C.M."/>
            <person name="Luo Y.B."/>
            <person name="Tsai W.C."/>
            <person name="Van de Peer Y."/>
            <person name="Liu Z.J."/>
        </authorList>
    </citation>
    <scope>NUCLEOTIDE SEQUENCE [LARGE SCALE GENOMIC DNA]</scope>
    <source>
        <strain evidence="2">cv. Shenzhen</strain>
        <tissue evidence="1">Stem</tissue>
    </source>
</reference>
<dbReference type="AlphaFoldDB" id="A0A2I0AWA2"/>
<keyword evidence="2" id="KW-1185">Reference proteome</keyword>
<evidence type="ECO:0000313" key="1">
    <source>
        <dbReference type="EMBL" id="PKA59827.1"/>
    </source>
</evidence>
<protein>
    <submittedName>
        <fullName evidence="1">Uncharacterized protein</fullName>
    </submittedName>
</protein>
<name>A0A2I0AWA2_9ASPA</name>